<dbReference type="PROSITE" id="PS00107">
    <property type="entry name" value="PROTEIN_KINASE_ATP"/>
    <property type="match status" value="1"/>
</dbReference>
<evidence type="ECO:0000256" key="3">
    <source>
        <dbReference type="ARBA" id="ARBA00022679"/>
    </source>
</evidence>
<keyword evidence="7 16" id="KW-0418">Kinase</keyword>
<keyword evidence="3" id="KW-0808">Transferase</keyword>
<dbReference type="EMBL" id="WJQU01000003">
    <property type="protein sequence ID" value="KAJ6637170.1"/>
    <property type="molecule type" value="Genomic_DNA"/>
</dbReference>
<keyword evidence="11" id="KW-0829">Tyrosine-protein kinase</keyword>
<dbReference type="SUPFAM" id="SSF56112">
    <property type="entry name" value="Protein kinase-like (PK-like)"/>
    <property type="match status" value="1"/>
</dbReference>
<evidence type="ECO:0000259" key="15">
    <source>
        <dbReference type="PROSITE" id="PS50011"/>
    </source>
</evidence>
<dbReference type="SUPFAM" id="SSF49265">
    <property type="entry name" value="Fibronectin type III"/>
    <property type="match status" value="1"/>
</dbReference>
<keyword evidence="12" id="KW-0325">Glycoprotein</keyword>
<evidence type="ECO:0000256" key="2">
    <source>
        <dbReference type="ARBA" id="ARBA00011902"/>
    </source>
</evidence>
<dbReference type="InterPro" id="IPR001245">
    <property type="entry name" value="Ser-Thr/Tyr_kinase_cat_dom"/>
</dbReference>
<dbReference type="GO" id="GO:0005886">
    <property type="term" value="C:plasma membrane"/>
    <property type="evidence" value="ECO:0007669"/>
    <property type="project" value="TreeGrafter"/>
</dbReference>
<evidence type="ECO:0000256" key="8">
    <source>
        <dbReference type="ARBA" id="ARBA00022840"/>
    </source>
</evidence>
<evidence type="ECO:0000313" key="17">
    <source>
        <dbReference type="Proteomes" id="UP001151699"/>
    </source>
</evidence>
<protein>
    <recommendedName>
        <fullName evidence="2">receptor protein-tyrosine kinase</fullName>
        <ecNumber evidence="2">2.7.10.1</ecNumber>
    </recommendedName>
</protein>
<dbReference type="GO" id="GO:0043235">
    <property type="term" value="C:receptor complex"/>
    <property type="evidence" value="ECO:0007669"/>
    <property type="project" value="TreeGrafter"/>
</dbReference>
<evidence type="ECO:0000256" key="5">
    <source>
        <dbReference type="ARBA" id="ARBA00022729"/>
    </source>
</evidence>
<comment type="catalytic activity">
    <reaction evidence="13">
        <text>L-tyrosyl-[protein] + ATP = O-phospho-L-tyrosyl-[protein] + ADP + H(+)</text>
        <dbReference type="Rhea" id="RHEA:10596"/>
        <dbReference type="Rhea" id="RHEA-COMP:10136"/>
        <dbReference type="Rhea" id="RHEA-COMP:20101"/>
        <dbReference type="ChEBI" id="CHEBI:15378"/>
        <dbReference type="ChEBI" id="CHEBI:30616"/>
        <dbReference type="ChEBI" id="CHEBI:46858"/>
        <dbReference type="ChEBI" id="CHEBI:61978"/>
        <dbReference type="ChEBI" id="CHEBI:456216"/>
        <dbReference type="EC" id="2.7.10.1"/>
    </reaction>
</comment>
<keyword evidence="10" id="KW-0472">Membrane</keyword>
<dbReference type="GO" id="GO:1902533">
    <property type="term" value="P:positive regulation of intracellular signal transduction"/>
    <property type="evidence" value="ECO:0007669"/>
    <property type="project" value="UniProtKB-ARBA"/>
</dbReference>
<dbReference type="Gene3D" id="3.30.200.20">
    <property type="entry name" value="Phosphorylase Kinase, domain 1"/>
    <property type="match status" value="1"/>
</dbReference>
<evidence type="ECO:0000256" key="6">
    <source>
        <dbReference type="ARBA" id="ARBA00022741"/>
    </source>
</evidence>
<comment type="caution">
    <text evidence="16">The sequence shown here is derived from an EMBL/GenBank/DDBJ whole genome shotgun (WGS) entry which is preliminary data.</text>
</comment>
<dbReference type="SMART" id="SM00219">
    <property type="entry name" value="TyrKc"/>
    <property type="match status" value="1"/>
</dbReference>
<evidence type="ECO:0000256" key="4">
    <source>
        <dbReference type="ARBA" id="ARBA00022692"/>
    </source>
</evidence>
<dbReference type="PANTHER" id="PTHR24416">
    <property type="entry name" value="TYROSINE-PROTEIN KINASE RECEPTOR"/>
    <property type="match status" value="1"/>
</dbReference>
<dbReference type="Proteomes" id="UP001151699">
    <property type="component" value="Chromosome X"/>
</dbReference>
<evidence type="ECO:0000256" key="11">
    <source>
        <dbReference type="ARBA" id="ARBA00023137"/>
    </source>
</evidence>
<dbReference type="FunFam" id="1.10.510.10:FF:000190">
    <property type="entry name" value="Proto-oncogene tyrosine-protein kinase receptor Ret"/>
    <property type="match status" value="1"/>
</dbReference>
<dbReference type="CDD" id="cd00192">
    <property type="entry name" value="PTKc"/>
    <property type="match status" value="1"/>
</dbReference>
<dbReference type="InterPro" id="IPR050122">
    <property type="entry name" value="RTK"/>
</dbReference>
<evidence type="ECO:0000256" key="9">
    <source>
        <dbReference type="ARBA" id="ARBA00022989"/>
    </source>
</evidence>
<dbReference type="Gene3D" id="1.10.510.10">
    <property type="entry name" value="Transferase(Phosphotransferase) domain 1"/>
    <property type="match status" value="1"/>
</dbReference>
<keyword evidence="4" id="KW-0812">Transmembrane</keyword>
<dbReference type="GO" id="GO:0005524">
    <property type="term" value="F:ATP binding"/>
    <property type="evidence" value="ECO:0007669"/>
    <property type="project" value="UniProtKB-UniRule"/>
</dbReference>
<feature type="domain" description="Protein kinase" evidence="15">
    <location>
        <begin position="513"/>
        <end position="849"/>
    </location>
</feature>
<dbReference type="GO" id="GO:0004714">
    <property type="term" value="F:transmembrane receptor protein tyrosine kinase activity"/>
    <property type="evidence" value="ECO:0007669"/>
    <property type="project" value="UniProtKB-EC"/>
</dbReference>
<keyword evidence="8 14" id="KW-0067">ATP-binding</keyword>
<evidence type="ECO:0000313" key="16">
    <source>
        <dbReference type="EMBL" id="KAJ6637170.1"/>
    </source>
</evidence>
<comment type="subcellular location">
    <subcellularLocation>
        <location evidence="1">Membrane</location>
        <topology evidence="1">Single-pass type I membrane protein</topology>
    </subcellularLocation>
</comment>
<proteinExistence type="predicted"/>
<evidence type="ECO:0000256" key="13">
    <source>
        <dbReference type="ARBA" id="ARBA00051243"/>
    </source>
</evidence>
<keyword evidence="16" id="KW-0675">Receptor</keyword>
<keyword evidence="5" id="KW-0732">Signal</keyword>
<dbReference type="Pfam" id="PF07714">
    <property type="entry name" value="PK_Tyr_Ser-Thr"/>
    <property type="match status" value="1"/>
</dbReference>
<evidence type="ECO:0000256" key="12">
    <source>
        <dbReference type="ARBA" id="ARBA00023180"/>
    </source>
</evidence>
<keyword evidence="6 14" id="KW-0547">Nucleotide-binding</keyword>
<dbReference type="PANTHER" id="PTHR24416:SF620">
    <property type="entry name" value="TYROSINE-PROTEIN KINASE RECEPTOR TORSO"/>
    <property type="match status" value="1"/>
</dbReference>
<dbReference type="InterPro" id="IPR020635">
    <property type="entry name" value="Tyr_kinase_cat_dom"/>
</dbReference>
<dbReference type="InterPro" id="IPR000719">
    <property type="entry name" value="Prot_kinase_dom"/>
</dbReference>
<sequence length="855" mass="98384">MIRSYVVKLNISALIRDRSQEANNKNANRILESVNNRITKFLDRNQVSESYRESTTARMDWFKVAVLIYIVSATTNCDNIKNHRKKLVQCDNGKCISNLTKFHVQNRFLKLVCRDDTTLVVAVQNEYGEVKVGETYMITINTRDESKLPPKKFYLIRKPIITITNLYPETLYSVSADALDGLFQYTARSYFMEFKTLKENYIPNNVTDIYTEDFSLSSSGNGVDVTIWWDPSEERTCSYNILFHSTDSTDEKATVLFHEINNTEEMFRHELKELKFGAKYQIGITAFNRKDPRRKSEIWWHAINVPTCLELLKGNVTLCSPYYPENVKVEVKSTAYNRYKLNVHWDQPASFPNFYTLQLIDYKSQSKQNFYNINGTISSVELSDVEINGLDFELFLTAHSTGGNSSTIYYGQIDHTTINQPSNDDFSTMHIILFVAAPILASLLLLFVKLKLDQHIKSIRAQNGDSHFQELQIKSPNDRTIHEQRFEHLDQIYALQSDFNFKENPMEMDPNSIQTLEIIGEGAFGSVRRAIILPTKQVVAVKMLKNCQSYGNIRNFYREIEVMKSVPSHPNIVGIVGHCTKNIFELMLLTEYCSEGNLLDYLRNIYDDKPIYENDSKLTPRHANFPFQIKKKACEELKEGSLFSCTTPPKINIAENSGTGFEIKMSIIENHGYGFDIGNNHVKHEITEIDLISFAYQVANGMDFLAENKVVHRDLACRNVLVLPDRRVKISDFGLSRDVYQKNLYKTCGKEMLPIKWLAIESMTHQIYSTYSDVWSFGILLYEIVTKGEVPYPTVDTSGILNFLKNGGRMDRPNGCRADVYKLMLSCWNIVPTERPSFKSIKNKLTQILGEMQEK</sequence>
<dbReference type="InterPro" id="IPR011009">
    <property type="entry name" value="Kinase-like_dom_sf"/>
</dbReference>
<feature type="binding site" evidence="14">
    <location>
        <position position="542"/>
    </location>
    <ligand>
        <name>ATP</name>
        <dbReference type="ChEBI" id="CHEBI:30616"/>
    </ligand>
</feature>
<dbReference type="InterPro" id="IPR036116">
    <property type="entry name" value="FN3_sf"/>
</dbReference>
<dbReference type="InterPro" id="IPR008266">
    <property type="entry name" value="Tyr_kinase_AS"/>
</dbReference>
<dbReference type="EC" id="2.7.10.1" evidence="2"/>
<dbReference type="AlphaFoldDB" id="A0A9Q0RWV9"/>
<evidence type="ECO:0000256" key="14">
    <source>
        <dbReference type="PROSITE-ProRule" id="PRU10141"/>
    </source>
</evidence>
<evidence type="ECO:0000256" key="1">
    <source>
        <dbReference type="ARBA" id="ARBA00004479"/>
    </source>
</evidence>
<name>A0A9Q0RWV9_9DIPT</name>
<keyword evidence="9" id="KW-1133">Transmembrane helix</keyword>
<dbReference type="PROSITE" id="PS50011">
    <property type="entry name" value="PROTEIN_KINASE_DOM"/>
    <property type="match status" value="1"/>
</dbReference>
<reference evidence="16" key="1">
    <citation type="submission" date="2022-07" db="EMBL/GenBank/DDBJ databases">
        <authorList>
            <person name="Trinca V."/>
            <person name="Uliana J.V.C."/>
            <person name="Torres T.T."/>
            <person name="Ward R.J."/>
            <person name="Monesi N."/>
        </authorList>
    </citation>
    <scope>NUCLEOTIDE SEQUENCE</scope>
    <source>
        <strain evidence="16">HSMRA1968</strain>
        <tissue evidence="16">Whole embryos</tissue>
    </source>
</reference>
<accession>A0A9Q0RWV9</accession>
<dbReference type="GO" id="GO:0007169">
    <property type="term" value="P:cell surface receptor protein tyrosine kinase signaling pathway"/>
    <property type="evidence" value="ECO:0007669"/>
    <property type="project" value="TreeGrafter"/>
</dbReference>
<dbReference type="OrthoDB" id="3256376at2759"/>
<dbReference type="InterPro" id="IPR017441">
    <property type="entry name" value="Protein_kinase_ATP_BS"/>
</dbReference>
<gene>
    <name evidence="16" type="primary">tor_1</name>
    <name evidence="16" type="ORF">Bhyg_09898</name>
</gene>
<evidence type="ECO:0000256" key="10">
    <source>
        <dbReference type="ARBA" id="ARBA00023136"/>
    </source>
</evidence>
<evidence type="ECO:0000256" key="7">
    <source>
        <dbReference type="ARBA" id="ARBA00022777"/>
    </source>
</evidence>
<organism evidence="16 17">
    <name type="scientific">Pseudolycoriella hygida</name>
    <dbReference type="NCBI Taxonomy" id="35572"/>
    <lineage>
        <taxon>Eukaryota</taxon>
        <taxon>Metazoa</taxon>
        <taxon>Ecdysozoa</taxon>
        <taxon>Arthropoda</taxon>
        <taxon>Hexapoda</taxon>
        <taxon>Insecta</taxon>
        <taxon>Pterygota</taxon>
        <taxon>Neoptera</taxon>
        <taxon>Endopterygota</taxon>
        <taxon>Diptera</taxon>
        <taxon>Nematocera</taxon>
        <taxon>Sciaroidea</taxon>
        <taxon>Sciaridae</taxon>
        <taxon>Pseudolycoriella</taxon>
    </lineage>
</organism>
<keyword evidence="17" id="KW-1185">Reference proteome</keyword>
<dbReference type="PROSITE" id="PS00109">
    <property type="entry name" value="PROTEIN_KINASE_TYR"/>
    <property type="match status" value="1"/>
</dbReference>